<proteinExistence type="predicted"/>
<dbReference type="InterPro" id="IPR012640">
    <property type="entry name" value="Membr_lipoprot_lipid_attach_CS"/>
</dbReference>
<evidence type="ECO:0000256" key="1">
    <source>
        <dbReference type="ARBA" id="ARBA00017922"/>
    </source>
</evidence>
<name>A0AA48HF09_9ALTE</name>
<sequence length="116" mass="12893">MKKLISVFCALAMLTGCSSVPPYQEFGFGGGYKEKEISDGEFELYYAGNGFATVDGVRKVWHQRASELCQGKPYKHEFSFDGKKSYNIYSGVSYFPVSVDFPEVIGVVKCNLKDSS</sequence>
<protein>
    <recommendedName>
        <fullName evidence="1">Type IV secretion system putative lipoprotein virB7</fullName>
    </recommendedName>
</protein>
<dbReference type="AlphaFoldDB" id="A0AA48HF09"/>
<accession>A0AA48HF09</accession>
<dbReference type="NCBIfam" id="NF047637">
    <property type="entry name" value="lipo_CC0125"/>
    <property type="match status" value="1"/>
</dbReference>
<dbReference type="EMBL" id="AP027272">
    <property type="protein sequence ID" value="BDX05166.1"/>
    <property type="molecule type" value="Genomic_DNA"/>
</dbReference>
<dbReference type="RefSeq" id="WP_338291132.1">
    <property type="nucleotide sequence ID" value="NZ_AP027272.1"/>
</dbReference>
<evidence type="ECO:0000313" key="4">
    <source>
        <dbReference type="Proteomes" id="UP001333710"/>
    </source>
</evidence>
<dbReference type="Pfam" id="PF08139">
    <property type="entry name" value="LPAM_1"/>
    <property type="match status" value="1"/>
</dbReference>
<gene>
    <name evidence="3" type="ORF">MACH26_06870</name>
</gene>
<keyword evidence="2" id="KW-0732">Signal</keyword>
<dbReference type="KEGG" id="pmaw:MACH26_06870"/>
<evidence type="ECO:0000256" key="2">
    <source>
        <dbReference type="ARBA" id="ARBA00022729"/>
    </source>
</evidence>
<evidence type="ECO:0000313" key="3">
    <source>
        <dbReference type="EMBL" id="BDX05166.1"/>
    </source>
</evidence>
<reference evidence="3" key="1">
    <citation type="submission" date="2023-01" db="EMBL/GenBank/DDBJ databases">
        <title>Complete genome sequence of Planctobacterium marinum strain Dej080120_11.</title>
        <authorList>
            <person name="Ueki S."/>
            <person name="Maruyama F."/>
        </authorList>
    </citation>
    <scope>NUCLEOTIDE SEQUENCE</scope>
    <source>
        <strain evidence="3">Dej080120_11</strain>
    </source>
</reference>
<keyword evidence="4" id="KW-1185">Reference proteome</keyword>
<organism evidence="3 4">
    <name type="scientific">Planctobacterium marinum</name>
    <dbReference type="NCBI Taxonomy" id="1631968"/>
    <lineage>
        <taxon>Bacteria</taxon>
        <taxon>Pseudomonadati</taxon>
        <taxon>Pseudomonadota</taxon>
        <taxon>Gammaproteobacteria</taxon>
        <taxon>Alteromonadales</taxon>
        <taxon>Alteromonadaceae</taxon>
        <taxon>Planctobacterium</taxon>
    </lineage>
</organism>
<dbReference type="Proteomes" id="UP001333710">
    <property type="component" value="Chromosome"/>
</dbReference>
<dbReference type="PROSITE" id="PS51257">
    <property type="entry name" value="PROKAR_LIPOPROTEIN"/>
    <property type="match status" value="1"/>
</dbReference>